<feature type="region of interest" description="Disordered" evidence="1">
    <location>
        <begin position="17"/>
        <end position="46"/>
    </location>
</feature>
<dbReference type="EMBL" id="JAVIJP010000052">
    <property type="protein sequence ID" value="KAL3625168.1"/>
    <property type="molecule type" value="Genomic_DNA"/>
</dbReference>
<dbReference type="AlphaFoldDB" id="A0ABD3C5U3"/>
<evidence type="ECO:0000313" key="2">
    <source>
        <dbReference type="EMBL" id="KAL3625168.1"/>
    </source>
</evidence>
<feature type="region of interest" description="Disordered" evidence="1">
    <location>
        <begin position="59"/>
        <end position="108"/>
    </location>
</feature>
<feature type="compositionally biased region" description="Basic and acidic residues" evidence="1">
    <location>
        <begin position="24"/>
        <end position="46"/>
    </location>
</feature>
<protein>
    <recommendedName>
        <fullName evidence="4">Calreticulin</fullName>
    </recommendedName>
</protein>
<name>A0ABD3C5U3_9LAMI</name>
<sequence length="108" mass="12207">MADEKWMQAASKYLEEEVAAASEPDEKWPPGKWTDEIEPKPDESDEKWMKAASKYLEEEAAASKSDDAKWPASKCTWLEEPEPSDEGQAEGNPVKRQKTEADEGDVYI</sequence>
<dbReference type="Proteomes" id="UP001632038">
    <property type="component" value="Unassembled WGS sequence"/>
</dbReference>
<reference evidence="3" key="1">
    <citation type="journal article" date="2024" name="IScience">
        <title>Strigolactones Initiate the Formation of Haustorium-like Structures in Castilleja.</title>
        <authorList>
            <person name="Buerger M."/>
            <person name="Peterson D."/>
            <person name="Chory J."/>
        </authorList>
    </citation>
    <scope>NUCLEOTIDE SEQUENCE [LARGE SCALE GENOMIC DNA]</scope>
</reference>
<organism evidence="2 3">
    <name type="scientific">Castilleja foliolosa</name>
    <dbReference type="NCBI Taxonomy" id="1961234"/>
    <lineage>
        <taxon>Eukaryota</taxon>
        <taxon>Viridiplantae</taxon>
        <taxon>Streptophyta</taxon>
        <taxon>Embryophyta</taxon>
        <taxon>Tracheophyta</taxon>
        <taxon>Spermatophyta</taxon>
        <taxon>Magnoliopsida</taxon>
        <taxon>eudicotyledons</taxon>
        <taxon>Gunneridae</taxon>
        <taxon>Pentapetalae</taxon>
        <taxon>asterids</taxon>
        <taxon>lamiids</taxon>
        <taxon>Lamiales</taxon>
        <taxon>Orobanchaceae</taxon>
        <taxon>Pedicularideae</taxon>
        <taxon>Castillejinae</taxon>
        <taxon>Castilleja</taxon>
    </lineage>
</organism>
<feature type="compositionally biased region" description="Acidic residues" evidence="1">
    <location>
        <begin position="79"/>
        <end position="88"/>
    </location>
</feature>
<evidence type="ECO:0000256" key="1">
    <source>
        <dbReference type="SAM" id="MobiDB-lite"/>
    </source>
</evidence>
<evidence type="ECO:0000313" key="3">
    <source>
        <dbReference type="Proteomes" id="UP001632038"/>
    </source>
</evidence>
<keyword evidence="3" id="KW-1185">Reference proteome</keyword>
<evidence type="ECO:0008006" key="4">
    <source>
        <dbReference type="Google" id="ProtNLM"/>
    </source>
</evidence>
<gene>
    <name evidence="2" type="ORF">CASFOL_030622</name>
</gene>
<accession>A0ABD3C5U3</accession>
<comment type="caution">
    <text evidence="2">The sequence shown here is derived from an EMBL/GenBank/DDBJ whole genome shotgun (WGS) entry which is preliminary data.</text>
</comment>
<proteinExistence type="predicted"/>